<evidence type="ECO:0000259" key="1">
    <source>
        <dbReference type="PROSITE" id="PS51462"/>
    </source>
</evidence>
<reference evidence="2 3" key="1">
    <citation type="submission" date="2016-12" db="EMBL/GenBank/DDBJ databases">
        <title>The whole genome sequencing and assembly of Bacillus cohnii DSM 6307T strain.</title>
        <authorList>
            <person name="Lee Y.-J."/>
            <person name="Yi H."/>
            <person name="Bahn Y.-S."/>
            <person name="Kim J.F."/>
            <person name="Lee D.-W."/>
        </authorList>
    </citation>
    <scope>NUCLEOTIDE SEQUENCE [LARGE SCALE GENOMIC DNA]</scope>
    <source>
        <strain evidence="2 3">DSM 6307</strain>
    </source>
</reference>
<dbReference type="PROSITE" id="PS51462">
    <property type="entry name" value="NUDIX"/>
    <property type="match status" value="1"/>
</dbReference>
<dbReference type="EMBL" id="CP018866">
    <property type="protein sequence ID" value="AST94447.1"/>
    <property type="molecule type" value="Genomic_DNA"/>
</dbReference>
<dbReference type="RefSeq" id="WP_066415171.1">
    <property type="nucleotide sequence ID" value="NZ_CP018866.1"/>
</dbReference>
<proteinExistence type="predicted"/>
<dbReference type="STRING" id="1314751.GCA_001591425_01867"/>
<dbReference type="Gene3D" id="3.90.79.10">
    <property type="entry name" value="Nucleoside Triphosphate Pyrophosphohydrolase"/>
    <property type="match status" value="1"/>
</dbReference>
<gene>
    <name evidence="2" type="ORF">BC6307_20935</name>
</gene>
<keyword evidence="3" id="KW-1185">Reference proteome</keyword>
<dbReference type="Proteomes" id="UP000215224">
    <property type="component" value="Chromosome"/>
</dbReference>
<dbReference type="InterPro" id="IPR000086">
    <property type="entry name" value="NUDIX_hydrolase_dom"/>
</dbReference>
<name>A0A223KYN4_9BACI</name>
<organism evidence="2 3">
    <name type="scientific">Sutcliffiella cohnii</name>
    <dbReference type="NCBI Taxonomy" id="33932"/>
    <lineage>
        <taxon>Bacteria</taxon>
        <taxon>Bacillati</taxon>
        <taxon>Bacillota</taxon>
        <taxon>Bacilli</taxon>
        <taxon>Bacillales</taxon>
        <taxon>Bacillaceae</taxon>
        <taxon>Sutcliffiella</taxon>
    </lineage>
</organism>
<evidence type="ECO:0000313" key="3">
    <source>
        <dbReference type="Proteomes" id="UP000215224"/>
    </source>
</evidence>
<evidence type="ECO:0000313" key="2">
    <source>
        <dbReference type="EMBL" id="AST94447.1"/>
    </source>
</evidence>
<dbReference type="Pfam" id="PF00293">
    <property type="entry name" value="NUDIX"/>
    <property type="match status" value="1"/>
</dbReference>
<feature type="domain" description="Nudix hydrolase" evidence="1">
    <location>
        <begin position="1"/>
        <end position="147"/>
    </location>
</feature>
<dbReference type="SUPFAM" id="SSF55811">
    <property type="entry name" value="Nudix"/>
    <property type="match status" value="1"/>
</dbReference>
<protein>
    <recommendedName>
        <fullName evidence="1">Nudix hydrolase domain-containing protein</fullName>
    </recommendedName>
</protein>
<dbReference type="AlphaFoldDB" id="A0A223KYN4"/>
<dbReference type="InterPro" id="IPR015797">
    <property type="entry name" value="NUDIX_hydrolase-like_dom_sf"/>
</dbReference>
<accession>A0A223KYN4</accession>
<sequence>MIRNAVGAIVYKGEKFLLVHKTKINTKEGKENIKGEWDFIKGGVKEEDNGLQDSIIRELDEETGSKDYTIIKQFHEKITFSFPIEIRKKIGFNKQETTMFLVEYFGELETLKQKDDEIDEIVFINKNNVMDLLTHPDTKEFFLRNILDGKLRVE</sequence>
<dbReference type="KEGG" id="bcoh:BC6307_20935"/>